<evidence type="ECO:0000256" key="3">
    <source>
        <dbReference type="ARBA" id="ARBA00022475"/>
    </source>
</evidence>
<feature type="transmembrane region" description="Helical" evidence="7">
    <location>
        <begin position="285"/>
        <end position="309"/>
    </location>
</feature>
<keyword evidence="3" id="KW-1003">Cell membrane</keyword>
<dbReference type="PANTHER" id="PTHR30250:SF10">
    <property type="entry name" value="LIPOPOLYSACCHARIDE BIOSYNTHESIS PROTEIN WZXC"/>
    <property type="match status" value="1"/>
</dbReference>
<evidence type="ECO:0000313" key="9">
    <source>
        <dbReference type="Proteomes" id="UP000325811"/>
    </source>
</evidence>
<comment type="subcellular location">
    <subcellularLocation>
        <location evidence="1">Cell membrane</location>
        <topology evidence="1">Multi-pass membrane protein</topology>
    </subcellularLocation>
</comment>
<feature type="transmembrane region" description="Helical" evidence="7">
    <location>
        <begin position="384"/>
        <end position="404"/>
    </location>
</feature>
<evidence type="ECO:0000256" key="7">
    <source>
        <dbReference type="SAM" id="Phobius"/>
    </source>
</evidence>
<evidence type="ECO:0000256" key="1">
    <source>
        <dbReference type="ARBA" id="ARBA00004651"/>
    </source>
</evidence>
<keyword evidence="9" id="KW-1185">Reference proteome</keyword>
<feature type="transmembrane region" description="Helical" evidence="7">
    <location>
        <begin position="79"/>
        <end position="103"/>
    </location>
</feature>
<evidence type="ECO:0000256" key="6">
    <source>
        <dbReference type="ARBA" id="ARBA00023136"/>
    </source>
</evidence>
<evidence type="ECO:0000256" key="2">
    <source>
        <dbReference type="ARBA" id="ARBA00007430"/>
    </source>
</evidence>
<reference evidence="8 9" key="1">
    <citation type="submission" date="2019-08" db="EMBL/GenBank/DDBJ databases">
        <authorList>
            <person name="Herpell B J."/>
        </authorList>
    </citation>
    <scope>NUCLEOTIDE SEQUENCE [LARGE SCALE GENOMIC DNA]</scope>
    <source>
        <strain evidence="9">Msb3</strain>
    </source>
</reference>
<evidence type="ECO:0000256" key="5">
    <source>
        <dbReference type="ARBA" id="ARBA00022989"/>
    </source>
</evidence>
<proteinExistence type="inferred from homology"/>
<name>A0A5Q4ZKB1_9BURK</name>
<dbReference type="GO" id="GO:0005886">
    <property type="term" value="C:plasma membrane"/>
    <property type="evidence" value="ECO:0007669"/>
    <property type="project" value="UniProtKB-SubCell"/>
</dbReference>
<comment type="similarity">
    <text evidence="2">Belongs to the polysaccharide synthase family.</text>
</comment>
<dbReference type="InterPro" id="IPR050833">
    <property type="entry name" value="Poly_Biosynth_Transport"/>
</dbReference>
<dbReference type="RefSeq" id="WP_165188230.1">
    <property type="nucleotide sequence ID" value="NZ_LR699554.1"/>
</dbReference>
<feature type="transmembrane region" description="Helical" evidence="7">
    <location>
        <begin position="329"/>
        <end position="347"/>
    </location>
</feature>
<dbReference type="AlphaFoldDB" id="A0A5Q4ZKB1"/>
<sequence length="467" mass="50975">MKLMRFDESSVTWVFAQQGVSRLLVAFKFFLLARLLGPHSIGLIAACLMALSIAESLTEMGMSHALIQRRELLDQRGLDALWTATALRGFFLSVVLFASSGLIGRLMNIPEGTTVLQMVALVPFARCIASVRVVIAQRDRRFRTVALLTSSFVMADFVMSAVAALAYREVVWVLAALPLSEFLKAIASHIVFKSRPRLNFDAKPLGEVMEFGRWVWASSLLTIIVNQLDRIITVKTFGVQVLGLYQTASRLAQFGVADFGIAMSQYLFPNFSELARQDKSRAAHYALALFSQLGTIALVVATFLCVAARDIIHLTLGGQWSGAVPFFRIFVYLMAAGVLVGLLTSYLRGTGRPSRVTRGTLVQLVCLLVSSAILVPWLGAIGVAFAATISVFACTALMLWDVLADDRDQIRELLPLVTEGMPVAVLIVVLDRVLATLPYHAVGLALVCAIALVLPFQRLRAGILLSV</sequence>
<keyword evidence="5 7" id="KW-1133">Transmembrane helix</keyword>
<feature type="transmembrane region" description="Helical" evidence="7">
    <location>
        <begin position="436"/>
        <end position="456"/>
    </location>
</feature>
<keyword evidence="6 7" id="KW-0472">Membrane</keyword>
<protein>
    <submittedName>
        <fullName evidence="8">Membrane protein involved in the export of O-antigen and teichoic acid</fullName>
    </submittedName>
</protein>
<gene>
    <name evidence="8" type="ORF">PDMSB3_1360</name>
</gene>
<organism evidence="8 9">
    <name type="scientific">Paraburkholderia dioscoreae</name>
    <dbReference type="NCBI Taxonomy" id="2604047"/>
    <lineage>
        <taxon>Bacteria</taxon>
        <taxon>Pseudomonadati</taxon>
        <taxon>Pseudomonadota</taxon>
        <taxon>Betaproteobacteria</taxon>
        <taxon>Burkholderiales</taxon>
        <taxon>Burkholderiaceae</taxon>
        <taxon>Paraburkholderia</taxon>
    </lineage>
</organism>
<dbReference type="EMBL" id="LR699554">
    <property type="protein sequence ID" value="VVD32651.1"/>
    <property type="molecule type" value="Genomic_DNA"/>
</dbReference>
<evidence type="ECO:0000256" key="4">
    <source>
        <dbReference type="ARBA" id="ARBA00022692"/>
    </source>
</evidence>
<keyword evidence="4 7" id="KW-0812">Transmembrane</keyword>
<dbReference type="KEGG" id="pdio:PDMSB3_1360.1"/>
<dbReference type="Proteomes" id="UP000325811">
    <property type="component" value="Chromosome II"/>
</dbReference>
<feature type="transmembrane region" description="Helical" evidence="7">
    <location>
        <begin position="39"/>
        <end position="58"/>
    </location>
</feature>
<evidence type="ECO:0000313" key="8">
    <source>
        <dbReference type="EMBL" id="VVD32651.1"/>
    </source>
</evidence>
<dbReference type="PANTHER" id="PTHR30250">
    <property type="entry name" value="PST FAMILY PREDICTED COLANIC ACID TRANSPORTER"/>
    <property type="match status" value="1"/>
</dbReference>
<feature type="transmembrane region" description="Helical" evidence="7">
    <location>
        <begin position="359"/>
        <end position="378"/>
    </location>
</feature>
<dbReference type="Pfam" id="PF13440">
    <property type="entry name" value="Polysacc_synt_3"/>
    <property type="match status" value="1"/>
</dbReference>
<feature type="transmembrane region" description="Helical" evidence="7">
    <location>
        <begin position="172"/>
        <end position="192"/>
    </location>
</feature>
<accession>A0A5Q4ZKB1</accession>
<feature type="transmembrane region" description="Helical" evidence="7">
    <location>
        <begin position="413"/>
        <end position="430"/>
    </location>
</feature>
<feature type="transmembrane region" description="Helical" evidence="7">
    <location>
        <begin position="147"/>
        <end position="166"/>
    </location>
</feature>